<reference evidence="2" key="1">
    <citation type="submission" date="2017-03" db="EMBL/GenBank/DDBJ databases">
        <title>Phytopthora megakarya and P. palmivora, two closely related causual agents of cacao black pod achieved similar genome size and gene model numbers by different mechanisms.</title>
        <authorList>
            <person name="Ali S."/>
            <person name="Shao J."/>
            <person name="Larry D.J."/>
            <person name="Kronmiller B."/>
            <person name="Shen D."/>
            <person name="Strem M.D."/>
            <person name="Melnick R.L."/>
            <person name="Guiltinan M.J."/>
            <person name="Tyler B.M."/>
            <person name="Meinhardt L.W."/>
            <person name="Bailey B.A."/>
        </authorList>
    </citation>
    <scope>NUCLEOTIDE SEQUENCE [LARGE SCALE GENOMIC DNA]</scope>
    <source>
        <strain evidence="2">zdho120</strain>
    </source>
</reference>
<dbReference type="EMBL" id="NBNE01010054">
    <property type="protein sequence ID" value="OWY97803.1"/>
    <property type="molecule type" value="Genomic_DNA"/>
</dbReference>
<dbReference type="AlphaFoldDB" id="A0A225UXV0"/>
<comment type="caution">
    <text evidence="1">The sequence shown here is derived from an EMBL/GenBank/DDBJ whole genome shotgun (WGS) entry which is preliminary data.</text>
</comment>
<gene>
    <name evidence="1" type="ORF">PHMEG_00031579</name>
</gene>
<sequence length="180" mass="20274">MDSMPLNEPSFQLLLSTVDDIIETSAMQNVETASDEDKMTLIDAVMRAVCRECTSRVKIERNVSFKCKALQAFGRVDLLRDGEMEKAIVIQCNENEFDKAMAQMAVILETALLERVAREPEMNEHIYGIVSDFLTWKVMELGPEEARFCTLKNENKKEDGLRLAVGALAALLQGKEAREI</sequence>
<keyword evidence="2" id="KW-1185">Reference proteome</keyword>
<protein>
    <submittedName>
        <fullName evidence="1">Crinkler (CRN)</fullName>
    </submittedName>
</protein>
<dbReference type="OrthoDB" id="97590at2759"/>
<organism evidence="1 2">
    <name type="scientific">Phytophthora megakarya</name>
    <dbReference type="NCBI Taxonomy" id="4795"/>
    <lineage>
        <taxon>Eukaryota</taxon>
        <taxon>Sar</taxon>
        <taxon>Stramenopiles</taxon>
        <taxon>Oomycota</taxon>
        <taxon>Peronosporomycetes</taxon>
        <taxon>Peronosporales</taxon>
        <taxon>Peronosporaceae</taxon>
        <taxon>Phytophthora</taxon>
    </lineage>
</organism>
<evidence type="ECO:0000313" key="2">
    <source>
        <dbReference type="Proteomes" id="UP000198211"/>
    </source>
</evidence>
<name>A0A225UXV0_9STRA</name>
<evidence type="ECO:0000313" key="1">
    <source>
        <dbReference type="EMBL" id="OWY97803.1"/>
    </source>
</evidence>
<proteinExistence type="predicted"/>
<accession>A0A225UXV0</accession>
<dbReference type="Proteomes" id="UP000198211">
    <property type="component" value="Unassembled WGS sequence"/>
</dbReference>